<dbReference type="InterPro" id="IPR029058">
    <property type="entry name" value="AB_hydrolase_fold"/>
</dbReference>
<evidence type="ECO:0000256" key="2">
    <source>
        <dbReference type="ARBA" id="ARBA00022729"/>
    </source>
</evidence>
<feature type="active site" description="Nucleophile" evidence="8">
    <location>
        <position position="198"/>
    </location>
</feature>
<organism evidence="12 13">
    <name type="scientific">Photinus pyralis</name>
    <name type="common">Common eastern firefly</name>
    <name type="synonym">Lampyris pyralis</name>
    <dbReference type="NCBI Taxonomy" id="7054"/>
    <lineage>
        <taxon>Eukaryota</taxon>
        <taxon>Metazoa</taxon>
        <taxon>Ecdysozoa</taxon>
        <taxon>Arthropoda</taxon>
        <taxon>Hexapoda</taxon>
        <taxon>Insecta</taxon>
        <taxon>Pterygota</taxon>
        <taxon>Neoptera</taxon>
        <taxon>Endopterygota</taxon>
        <taxon>Coleoptera</taxon>
        <taxon>Polyphaga</taxon>
        <taxon>Elateriformia</taxon>
        <taxon>Elateroidea</taxon>
        <taxon>Lampyridae</taxon>
        <taxon>Lampyrinae</taxon>
        <taxon>Photinus</taxon>
    </lineage>
</organism>
<keyword evidence="2" id="KW-0732">Signal</keyword>
<evidence type="ECO:0000256" key="5">
    <source>
        <dbReference type="ARBA" id="ARBA00023098"/>
    </source>
</evidence>
<keyword evidence="5" id="KW-0443">Lipid metabolism</keyword>
<dbReference type="PANTHER" id="PTHR11005">
    <property type="entry name" value="LYSOSOMAL ACID LIPASE-RELATED"/>
    <property type="match status" value="1"/>
</dbReference>
<feature type="domain" description="Partial AB-hydrolase lipase" evidence="10">
    <location>
        <begin position="61"/>
        <end position="118"/>
    </location>
</feature>
<feature type="transmembrane region" description="Helical" evidence="9">
    <location>
        <begin position="102"/>
        <end position="120"/>
    </location>
</feature>
<evidence type="ECO:0000259" key="10">
    <source>
        <dbReference type="Pfam" id="PF04083"/>
    </source>
</evidence>
<dbReference type="Pfam" id="PF04083">
    <property type="entry name" value="Abhydro_lipase"/>
    <property type="match status" value="1"/>
</dbReference>
<dbReference type="SUPFAM" id="SSF53474">
    <property type="entry name" value="alpha/beta-Hydrolases"/>
    <property type="match status" value="1"/>
</dbReference>
<feature type="active site" description="Charge relay system" evidence="8">
    <location>
        <position position="371"/>
    </location>
</feature>
<keyword evidence="9" id="KW-1133">Transmembrane helix</keyword>
<accession>A0A5N4AJ80</accession>
<dbReference type="Proteomes" id="UP000327044">
    <property type="component" value="Unassembled WGS sequence"/>
</dbReference>
<keyword evidence="13" id="KW-1185">Reference proteome</keyword>
<evidence type="ECO:0000256" key="8">
    <source>
        <dbReference type="PIRSR" id="PIRSR000862-1"/>
    </source>
</evidence>
<gene>
    <name evidence="12" type="ORF">PPYR_08381</name>
    <name evidence="11" type="ORF">PPYR_10024</name>
</gene>
<comment type="similarity">
    <text evidence="1 7">Belongs to the AB hydrolase superfamily. Lipase family.</text>
</comment>
<reference evidence="12" key="2">
    <citation type="submission" date="2019-08" db="EMBL/GenBank/DDBJ databases">
        <authorList>
            <consortium name="Photinus pyralis genome working group"/>
            <person name="Fallon T.R."/>
            <person name="Sander Lower S.E."/>
            <person name="Weng J.-K."/>
        </authorList>
    </citation>
    <scope>NUCLEOTIDE SEQUENCE</scope>
    <source>
        <strain evidence="12">1611_PpyrPB1</strain>
        <tissue evidence="12">Whole body</tissue>
    </source>
</reference>
<evidence type="ECO:0000256" key="3">
    <source>
        <dbReference type="ARBA" id="ARBA00022801"/>
    </source>
</evidence>
<evidence type="ECO:0000256" key="7">
    <source>
        <dbReference type="PIRNR" id="PIRNR000862"/>
    </source>
</evidence>
<evidence type="ECO:0000256" key="4">
    <source>
        <dbReference type="ARBA" id="ARBA00022963"/>
    </source>
</evidence>
<evidence type="ECO:0000256" key="6">
    <source>
        <dbReference type="ARBA" id="ARBA00023180"/>
    </source>
</evidence>
<dbReference type="Gene3D" id="3.40.50.1820">
    <property type="entry name" value="alpha/beta hydrolase"/>
    <property type="match status" value="1"/>
</dbReference>
<dbReference type="EMBL" id="VVIM01000007">
    <property type="protein sequence ID" value="KAB0795963.1"/>
    <property type="molecule type" value="Genomic_DNA"/>
</dbReference>
<keyword evidence="9" id="KW-0472">Membrane</keyword>
<evidence type="ECO:0000256" key="1">
    <source>
        <dbReference type="ARBA" id="ARBA00010701"/>
    </source>
</evidence>
<dbReference type="EMBL" id="VVIM01000006">
    <property type="protein sequence ID" value="KAB0797387.1"/>
    <property type="molecule type" value="Genomic_DNA"/>
</dbReference>
<evidence type="ECO:0000256" key="9">
    <source>
        <dbReference type="SAM" id="Phobius"/>
    </source>
</evidence>
<evidence type="ECO:0000313" key="12">
    <source>
        <dbReference type="EMBL" id="KAB0797387.1"/>
    </source>
</evidence>
<reference evidence="12 13" key="1">
    <citation type="journal article" date="2018" name="Elife">
        <title>Firefly genomes illuminate parallel origins of bioluminescence in beetles.</title>
        <authorList>
            <person name="Fallon T.R."/>
            <person name="Lower S.E."/>
            <person name="Chang C.H."/>
            <person name="Bessho-Uehara M."/>
            <person name="Martin G.J."/>
            <person name="Bewick A.J."/>
            <person name="Behringer M."/>
            <person name="Debat H.J."/>
            <person name="Wong I."/>
            <person name="Day J.C."/>
            <person name="Suvorov A."/>
            <person name="Silva C.J."/>
            <person name="Stanger-Hall K.F."/>
            <person name="Hall D.W."/>
            <person name="Schmitz R.J."/>
            <person name="Nelson D.R."/>
            <person name="Lewis S.M."/>
            <person name="Shigenobu S."/>
            <person name="Bybee S.M."/>
            <person name="Larracuente A.M."/>
            <person name="Oba Y."/>
            <person name="Weng J.K."/>
        </authorList>
    </citation>
    <scope>NUCLEOTIDE SEQUENCE [LARGE SCALE GENOMIC DNA]</scope>
    <source>
        <strain evidence="12">1611_PpyrPB1</strain>
        <tissue evidence="12">Whole body</tissue>
    </source>
</reference>
<comment type="caution">
    <text evidence="12">The sequence shown here is derived from an EMBL/GenBank/DDBJ whole genome shotgun (WGS) entry which is preliminary data.</text>
</comment>
<dbReference type="AlphaFoldDB" id="A0A5N4AJ80"/>
<dbReference type="GO" id="GO:0016042">
    <property type="term" value="P:lipid catabolic process"/>
    <property type="evidence" value="ECO:0007669"/>
    <property type="project" value="UniProtKB-KW"/>
</dbReference>
<dbReference type="InterPro" id="IPR025483">
    <property type="entry name" value="Lipase_euk"/>
</dbReference>
<keyword evidence="4 7" id="KW-0442">Lipid degradation</keyword>
<keyword evidence="6" id="KW-0325">Glycoprotein</keyword>
<dbReference type="InParanoid" id="A0A5N4AJ80"/>
<feature type="active site" description="Charge relay system" evidence="8">
    <location>
        <position position="400"/>
    </location>
</feature>
<evidence type="ECO:0000313" key="11">
    <source>
        <dbReference type="EMBL" id="KAB0795963.1"/>
    </source>
</evidence>
<dbReference type="GO" id="GO:0016788">
    <property type="term" value="F:hydrolase activity, acting on ester bonds"/>
    <property type="evidence" value="ECO:0007669"/>
    <property type="project" value="InterPro"/>
</dbReference>
<dbReference type="FunFam" id="3.40.50.1820:FF:000057">
    <property type="entry name" value="Lipase"/>
    <property type="match status" value="1"/>
</dbReference>
<proteinExistence type="inferred from homology"/>
<dbReference type="PIRSF" id="PIRSF000862">
    <property type="entry name" value="Steryl_ester_lip"/>
    <property type="match status" value="1"/>
</dbReference>
<dbReference type="InterPro" id="IPR006693">
    <property type="entry name" value="AB_hydrolase_lipase"/>
</dbReference>
<name>A0A5N4AJ80_PHOPY</name>
<protein>
    <recommendedName>
        <fullName evidence="7">Lipase</fullName>
    </recommendedName>
</protein>
<keyword evidence="9" id="KW-0812">Transmembrane</keyword>
<sequence length="427" mass="48316">MYRITGHYNINAITTTKHLSYTGTTCIMEITTVSLLVICSPLCMAIYTSNYIHPDAGISSKEIIQKYGYPLEIHTIETEDGYLLETYRIPYGKRNLTSKSQLPVLLVPGLVCTSLIYLNLGPGLSLGFMLADEGYDVWLANTRGTRWSKRHKFLDAVQNEKEFFDYSFHEVGIYDITANIDYILKRTNFNKLFYVGHSQGTISFFTMSATKPQYNDKIALMIALAPVAYVFNVQNPLISFFKYNLPKIQKLAEKNRVYELLPYSPLLASLGSLLCNDYAVTQIFCASIVYFLGGYSPNFNTTALPAITSESPAGTSTKMLFHYIQLAISEQFQMYDYGVEKNSKKYGTKTPPKYNISEITAPIALYYGGSDGLSTRSDVELLIAQLPNLVEKQFIKDYSHLDFQWAKNIVPVLHSKLIEIVKKYSKT</sequence>
<evidence type="ECO:0000313" key="13">
    <source>
        <dbReference type="Proteomes" id="UP000327044"/>
    </source>
</evidence>
<keyword evidence="3 7" id="KW-0378">Hydrolase</keyword>